<accession>A0A917JAA8</accession>
<feature type="region of interest" description="Disordered" evidence="1">
    <location>
        <begin position="27"/>
        <end position="46"/>
    </location>
</feature>
<evidence type="ECO:0000313" key="5">
    <source>
        <dbReference type="Proteomes" id="UP000662074"/>
    </source>
</evidence>
<dbReference type="Gene3D" id="3.40.50.1110">
    <property type="entry name" value="SGNH hydrolase"/>
    <property type="match status" value="1"/>
</dbReference>
<dbReference type="EMBL" id="BMDO01000007">
    <property type="protein sequence ID" value="GGI51429.1"/>
    <property type="molecule type" value="Genomic_DNA"/>
</dbReference>
<dbReference type="Proteomes" id="UP000662074">
    <property type="component" value="Unassembled WGS sequence"/>
</dbReference>
<dbReference type="PROSITE" id="PS51257">
    <property type="entry name" value="PROKAR_LIPOPROTEIN"/>
    <property type="match status" value="1"/>
</dbReference>
<evidence type="ECO:0000259" key="3">
    <source>
        <dbReference type="Pfam" id="PF13472"/>
    </source>
</evidence>
<organism evidence="4 5">
    <name type="scientific">Mucilaginibacter galii</name>
    <dbReference type="NCBI Taxonomy" id="2005073"/>
    <lineage>
        <taxon>Bacteria</taxon>
        <taxon>Pseudomonadati</taxon>
        <taxon>Bacteroidota</taxon>
        <taxon>Sphingobacteriia</taxon>
        <taxon>Sphingobacteriales</taxon>
        <taxon>Sphingobacteriaceae</taxon>
        <taxon>Mucilaginibacter</taxon>
    </lineage>
</organism>
<dbReference type="CDD" id="cd01822">
    <property type="entry name" value="Lysophospholipase_L1_like"/>
    <property type="match status" value="1"/>
</dbReference>
<dbReference type="InterPro" id="IPR051532">
    <property type="entry name" value="Ester_Hydrolysis_Enzymes"/>
</dbReference>
<evidence type="ECO:0000256" key="1">
    <source>
        <dbReference type="SAM" id="MobiDB-lite"/>
    </source>
</evidence>
<reference evidence="4" key="2">
    <citation type="submission" date="2020-09" db="EMBL/GenBank/DDBJ databases">
        <authorList>
            <person name="Sun Q."/>
            <person name="Sedlacek I."/>
        </authorList>
    </citation>
    <scope>NUCLEOTIDE SEQUENCE</scope>
    <source>
        <strain evidence="4">CCM 8711</strain>
    </source>
</reference>
<dbReference type="PROSITE" id="PS01098">
    <property type="entry name" value="LIPASE_GDSL_SER"/>
    <property type="match status" value="1"/>
</dbReference>
<protein>
    <submittedName>
        <fullName evidence="4">Arylesterase</fullName>
    </submittedName>
</protein>
<sequence>MIKYKIAAFLLLSGLLSFTACESKEQKDKVDTSADGGSGETKPKPTKTVLFFGDSLTAGYGLDDPASNSYPSVVQEKIKAANLPYKVVNAGNSGETSAGGLGRIDWVLKQKVDVFVLELGANDGLRGIPVSETTKNLQAIINKVKAKYPDAKLVITGMQIPPSMGATYVNNFKAIFPKLAAKNNMTLVPFLLDKVGGIAKLNQADGIHPTEEGAKIVASNVWTVLKGVL</sequence>
<proteinExistence type="predicted"/>
<dbReference type="GO" id="GO:0004622">
    <property type="term" value="F:phosphatidylcholine lysophospholipase activity"/>
    <property type="evidence" value="ECO:0007669"/>
    <property type="project" value="TreeGrafter"/>
</dbReference>
<feature type="domain" description="SGNH hydrolase-type esterase" evidence="3">
    <location>
        <begin position="51"/>
        <end position="215"/>
    </location>
</feature>
<dbReference type="GO" id="GO:0006629">
    <property type="term" value="P:lipid metabolic process"/>
    <property type="evidence" value="ECO:0007669"/>
    <property type="project" value="InterPro"/>
</dbReference>
<feature type="chain" id="PRO_5036765482" evidence="2">
    <location>
        <begin position="20"/>
        <end position="229"/>
    </location>
</feature>
<feature type="signal peptide" evidence="2">
    <location>
        <begin position="1"/>
        <end position="19"/>
    </location>
</feature>
<dbReference type="InterPro" id="IPR013830">
    <property type="entry name" value="SGNH_hydro"/>
</dbReference>
<keyword evidence="5" id="KW-1185">Reference proteome</keyword>
<dbReference type="Pfam" id="PF13472">
    <property type="entry name" value="Lipase_GDSL_2"/>
    <property type="match status" value="1"/>
</dbReference>
<comment type="caution">
    <text evidence="4">The sequence shown here is derived from an EMBL/GenBank/DDBJ whole genome shotgun (WGS) entry which is preliminary data.</text>
</comment>
<dbReference type="SUPFAM" id="SSF52266">
    <property type="entry name" value="SGNH hydrolase"/>
    <property type="match status" value="1"/>
</dbReference>
<name>A0A917JAA8_9SPHI</name>
<dbReference type="RefSeq" id="WP_188417498.1">
    <property type="nucleotide sequence ID" value="NZ_BMDO01000007.1"/>
</dbReference>
<dbReference type="PANTHER" id="PTHR30383">
    <property type="entry name" value="THIOESTERASE 1/PROTEASE 1/LYSOPHOSPHOLIPASE L1"/>
    <property type="match status" value="1"/>
</dbReference>
<evidence type="ECO:0000313" key="4">
    <source>
        <dbReference type="EMBL" id="GGI51429.1"/>
    </source>
</evidence>
<dbReference type="InterPro" id="IPR036514">
    <property type="entry name" value="SGNH_hydro_sf"/>
</dbReference>
<gene>
    <name evidence="4" type="primary">tesA</name>
    <name evidence="4" type="ORF">GCM10011425_26410</name>
</gene>
<dbReference type="InterPro" id="IPR008265">
    <property type="entry name" value="Lipase_GDSL_AS"/>
</dbReference>
<dbReference type="AlphaFoldDB" id="A0A917JAA8"/>
<reference evidence="4" key="1">
    <citation type="journal article" date="2014" name="Int. J. Syst. Evol. Microbiol.">
        <title>Complete genome sequence of Corynebacterium casei LMG S-19264T (=DSM 44701T), isolated from a smear-ripened cheese.</title>
        <authorList>
            <consortium name="US DOE Joint Genome Institute (JGI-PGF)"/>
            <person name="Walter F."/>
            <person name="Albersmeier A."/>
            <person name="Kalinowski J."/>
            <person name="Ruckert C."/>
        </authorList>
    </citation>
    <scope>NUCLEOTIDE SEQUENCE</scope>
    <source>
        <strain evidence="4">CCM 8711</strain>
    </source>
</reference>
<keyword evidence="2" id="KW-0732">Signal</keyword>
<evidence type="ECO:0000256" key="2">
    <source>
        <dbReference type="SAM" id="SignalP"/>
    </source>
</evidence>
<dbReference type="PANTHER" id="PTHR30383:SF5">
    <property type="entry name" value="SGNH HYDROLASE-TYPE ESTERASE DOMAIN-CONTAINING PROTEIN"/>
    <property type="match status" value="1"/>
</dbReference>